<evidence type="ECO:0000256" key="2">
    <source>
        <dbReference type="ARBA" id="ARBA00007430"/>
    </source>
</evidence>
<feature type="transmembrane region" description="Helical" evidence="7">
    <location>
        <begin position="405"/>
        <end position="423"/>
    </location>
</feature>
<evidence type="ECO:0008006" key="10">
    <source>
        <dbReference type="Google" id="ProtNLM"/>
    </source>
</evidence>
<dbReference type="PANTHER" id="PTHR30250:SF10">
    <property type="entry name" value="LIPOPOLYSACCHARIDE BIOSYNTHESIS PROTEIN WZXC"/>
    <property type="match status" value="1"/>
</dbReference>
<proteinExistence type="inferred from homology"/>
<keyword evidence="4 7" id="KW-0812">Transmembrane</keyword>
<evidence type="ECO:0000256" key="6">
    <source>
        <dbReference type="ARBA" id="ARBA00023136"/>
    </source>
</evidence>
<evidence type="ECO:0000256" key="5">
    <source>
        <dbReference type="ARBA" id="ARBA00022989"/>
    </source>
</evidence>
<dbReference type="AlphaFoldDB" id="A0A1G1VR34"/>
<feature type="transmembrane region" description="Helical" evidence="7">
    <location>
        <begin position="100"/>
        <end position="121"/>
    </location>
</feature>
<feature type="transmembrane region" description="Helical" evidence="7">
    <location>
        <begin position="382"/>
        <end position="399"/>
    </location>
</feature>
<keyword evidence="5 7" id="KW-1133">Transmembrane helix</keyword>
<feature type="transmembrane region" description="Helical" evidence="7">
    <location>
        <begin position="57"/>
        <end position="80"/>
    </location>
</feature>
<evidence type="ECO:0000256" key="3">
    <source>
        <dbReference type="ARBA" id="ARBA00022475"/>
    </source>
</evidence>
<keyword evidence="6 7" id="KW-0472">Membrane</keyword>
<evidence type="ECO:0000313" key="9">
    <source>
        <dbReference type="Proteomes" id="UP000179233"/>
    </source>
</evidence>
<feature type="transmembrane region" description="Helical" evidence="7">
    <location>
        <begin position="310"/>
        <end position="328"/>
    </location>
</feature>
<sequence>MGDEAAIFPAETAVSQLGTKAVSSAVVLGVRRIVFQFIITGSNIFLARLLFPEVFGAFTILIFILGFFGYFADIGFAAALVQQKEEPSDKQLRSVFTIQFLLGLIITLVLWLLAPFIIGYYGGQISVESIGMLRLLVLTFPIAAGGGISKTLLERNLRYTHLSIAEFLSLVVGRGLAILLAFSGFGLLALVYSEFFSRLIGTVALFLLHPWRIGFSVRFRDISSLFSFGFPFQLAAIIGLVNGAVIPVYIGKYPGPGGWSGPQAVGFIVFAAGLAGFSKFFSDIIGQLTFPVISRAQGDSARVRRALERALEISALTSFGLIAILFVLSREIIAIVYTDKWFPALPLLWLLLLQSAEIAVGLILANGLLALGESKTYRNLQILWAVLEWAFAVPLVLAMGFVGLGYASVLVSVTGVLVPWWLLRKRLSFSFFSTFLPEAGVACLTFFGLFFLRGFVSVHSIWSLLFLGGMGAFLYSLLALLLLRRRVTANIVYLFGIVRMRKR</sequence>
<feature type="transmembrane region" description="Helical" evidence="7">
    <location>
        <begin position="133"/>
        <end position="153"/>
    </location>
</feature>
<accession>A0A1G1VR34</accession>
<comment type="caution">
    <text evidence="8">The sequence shown here is derived from an EMBL/GenBank/DDBJ whole genome shotgun (WGS) entry which is preliminary data.</text>
</comment>
<dbReference type="GO" id="GO:0005886">
    <property type="term" value="C:plasma membrane"/>
    <property type="evidence" value="ECO:0007669"/>
    <property type="project" value="UniProtKB-SubCell"/>
</dbReference>
<evidence type="ECO:0000256" key="1">
    <source>
        <dbReference type="ARBA" id="ARBA00004651"/>
    </source>
</evidence>
<dbReference type="EMBL" id="MHCJ01000007">
    <property type="protein sequence ID" value="OGY17687.1"/>
    <property type="molecule type" value="Genomic_DNA"/>
</dbReference>
<feature type="transmembrane region" description="Helical" evidence="7">
    <location>
        <begin position="165"/>
        <end position="189"/>
    </location>
</feature>
<gene>
    <name evidence="8" type="ORF">A2786_05775</name>
</gene>
<feature type="transmembrane region" description="Helical" evidence="7">
    <location>
        <begin position="262"/>
        <end position="281"/>
    </location>
</feature>
<organism evidence="8 9">
    <name type="scientific">Candidatus Chisholmbacteria bacterium RIFCSPHIGHO2_01_FULL_52_32</name>
    <dbReference type="NCBI Taxonomy" id="1797591"/>
    <lineage>
        <taxon>Bacteria</taxon>
        <taxon>Candidatus Chisholmiibacteriota</taxon>
    </lineage>
</organism>
<protein>
    <recommendedName>
        <fullName evidence="10">Polysaccharide biosynthesis protein C-terminal domain-containing protein</fullName>
    </recommendedName>
</protein>
<evidence type="ECO:0000313" key="8">
    <source>
        <dbReference type="EMBL" id="OGY17687.1"/>
    </source>
</evidence>
<dbReference type="PANTHER" id="PTHR30250">
    <property type="entry name" value="PST FAMILY PREDICTED COLANIC ACID TRANSPORTER"/>
    <property type="match status" value="1"/>
</dbReference>
<dbReference type="InterPro" id="IPR050833">
    <property type="entry name" value="Poly_Biosynth_Transport"/>
</dbReference>
<evidence type="ECO:0000256" key="4">
    <source>
        <dbReference type="ARBA" id="ARBA00022692"/>
    </source>
</evidence>
<name>A0A1G1VR34_9BACT</name>
<dbReference type="Pfam" id="PF13440">
    <property type="entry name" value="Polysacc_synt_3"/>
    <property type="match status" value="1"/>
</dbReference>
<keyword evidence="3" id="KW-1003">Cell membrane</keyword>
<feature type="transmembrane region" description="Helical" evidence="7">
    <location>
        <begin position="461"/>
        <end position="483"/>
    </location>
</feature>
<comment type="subcellular location">
    <subcellularLocation>
        <location evidence="1">Cell membrane</location>
        <topology evidence="1">Multi-pass membrane protein</topology>
    </subcellularLocation>
</comment>
<dbReference type="Proteomes" id="UP000179233">
    <property type="component" value="Unassembled WGS sequence"/>
</dbReference>
<evidence type="ECO:0000256" key="7">
    <source>
        <dbReference type="SAM" id="Phobius"/>
    </source>
</evidence>
<feature type="transmembrane region" description="Helical" evidence="7">
    <location>
        <begin position="195"/>
        <end position="213"/>
    </location>
</feature>
<reference evidence="8 9" key="1">
    <citation type="journal article" date="2016" name="Nat. Commun.">
        <title>Thousands of microbial genomes shed light on interconnected biogeochemical processes in an aquifer system.</title>
        <authorList>
            <person name="Anantharaman K."/>
            <person name="Brown C.T."/>
            <person name="Hug L.A."/>
            <person name="Sharon I."/>
            <person name="Castelle C.J."/>
            <person name="Probst A.J."/>
            <person name="Thomas B.C."/>
            <person name="Singh A."/>
            <person name="Wilkins M.J."/>
            <person name="Karaoz U."/>
            <person name="Brodie E.L."/>
            <person name="Williams K.H."/>
            <person name="Hubbard S.S."/>
            <person name="Banfield J.F."/>
        </authorList>
    </citation>
    <scope>NUCLEOTIDE SEQUENCE [LARGE SCALE GENOMIC DNA]</scope>
</reference>
<feature type="transmembrane region" description="Helical" evidence="7">
    <location>
        <begin position="348"/>
        <end position="370"/>
    </location>
</feature>
<feature type="transmembrane region" description="Helical" evidence="7">
    <location>
        <begin position="435"/>
        <end position="455"/>
    </location>
</feature>
<comment type="similarity">
    <text evidence="2">Belongs to the polysaccharide synthase family.</text>
</comment>
<feature type="transmembrane region" description="Helical" evidence="7">
    <location>
        <begin position="225"/>
        <end position="250"/>
    </location>
</feature>